<gene>
    <name evidence="1" type="ORF">EYE40_13620</name>
</gene>
<dbReference type="EMBL" id="SISG01000001">
    <property type="protein sequence ID" value="TBN58346.1"/>
    <property type="molecule type" value="Genomic_DNA"/>
</dbReference>
<reference evidence="2" key="1">
    <citation type="submission" date="2019-02" db="EMBL/GenBank/DDBJ databases">
        <title>Glaciihabitans arcticus sp. nov., a psychrotolerant bacterium isolated from polar soil.</title>
        <authorList>
            <person name="Dahal R.H."/>
        </authorList>
    </citation>
    <scope>NUCLEOTIDE SEQUENCE [LARGE SCALE GENOMIC DNA]</scope>
    <source>
        <strain evidence="2">RP-3-7</strain>
    </source>
</reference>
<dbReference type="AlphaFoldDB" id="A0A4Q9GTG5"/>
<accession>A0A4Q9GTG5</accession>
<dbReference type="Pfam" id="PF11625">
    <property type="entry name" value="DUF3253"/>
    <property type="match status" value="1"/>
</dbReference>
<organism evidence="1 2">
    <name type="scientific">Glaciihabitans arcticus</name>
    <dbReference type="NCBI Taxonomy" id="2668039"/>
    <lineage>
        <taxon>Bacteria</taxon>
        <taxon>Bacillati</taxon>
        <taxon>Actinomycetota</taxon>
        <taxon>Actinomycetes</taxon>
        <taxon>Micrococcales</taxon>
        <taxon>Microbacteriaceae</taxon>
        <taxon>Glaciihabitans</taxon>
    </lineage>
</organism>
<comment type="caution">
    <text evidence="1">The sequence shown here is derived from an EMBL/GenBank/DDBJ whole genome shotgun (WGS) entry which is preliminary data.</text>
</comment>
<sequence length="86" mass="9248">MTDQHEEDAALEAAILELLAKRAVGATICPSDAARAVRPEGWRELMEPARLAARRLVADGTVTITQGGNPIDPTTIHGPIRIRLNP</sequence>
<dbReference type="Proteomes" id="UP000294194">
    <property type="component" value="Unassembled WGS sequence"/>
</dbReference>
<dbReference type="RefSeq" id="WP_130982456.1">
    <property type="nucleotide sequence ID" value="NZ_SISG01000001.1"/>
</dbReference>
<evidence type="ECO:0000313" key="2">
    <source>
        <dbReference type="Proteomes" id="UP000294194"/>
    </source>
</evidence>
<protein>
    <submittedName>
        <fullName evidence="1">DUF3253 domain-containing protein</fullName>
    </submittedName>
</protein>
<proteinExistence type="predicted"/>
<dbReference type="Gene3D" id="1.10.10.10">
    <property type="entry name" value="Winged helix-like DNA-binding domain superfamily/Winged helix DNA-binding domain"/>
    <property type="match status" value="1"/>
</dbReference>
<evidence type="ECO:0000313" key="1">
    <source>
        <dbReference type="EMBL" id="TBN58346.1"/>
    </source>
</evidence>
<name>A0A4Q9GTG5_9MICO</name>
<dbReference type="InterPro" id="IPR021660">
    <property type="entry name" value="DUF3253"/>
</dbReference>
<dbReference type="SUPFAM" id="SSF46785">
    <property type="entry name" value="Winged helix' DNA-binding domain"/>
    <property type="match status" value="1"/>
</dbReference>
<keyword evidence="2" id="KW-1185">Reference proteome</keyword>
<dbReference type="InterPro" id="IPR036390">
    <property type="entry name" value="WH_DNA-bd_sf"/>
</dbReference>
<dbReference type="InterPro" id="IPR036388">
    <property type="entry name" value="WH-like_DNA-bd_sf"/>
</dbReference>